<dbReference type="Proteomes" id="UP000798808">
    <property type="component" value="Unassembled WGS sequence"/>
</dbReference>
<evidence type="ECO:0000313" key="3">
    <source>
        <dbReference type="Proteomes" id="UP000798808"/>
    </source>
</evidence>
<dbReference type="PANTHER" id="PTHR41294:SF1">
    <property type="entry name" value="CADMIUM-INDUCED PROTEIN CADI"/>
    <property type="match status" value="1"/>
</dbReference>
<dbReference type="InterPro" id="IPR004360">
    <property type="entry name" value="Glyas_Fos-R_dOase_dom"/>
</dbReference>
<proteinExistence type="predicted"/>
<dbReference type="EMBL" id="SMLW01000538">
    <property type="protein sequence ID" value="MTI25768.1"/>
    <property type="molecule type" value="Genomic_DNA"/>
</dbReference>
<dbReference type="Gene3D" id="3.10.180.10">
    <property type="entry name" value="2,3-Dihydroxybiphenyl 1,2-Dioxygenase, domain 1"/>
    <property type="match status" value="1"/>
</dbReference>
<gene>
    <name evidence="2" type="ORF">E1163_12505</name>
</gene>
<name>A0ABW9RP30_9BACT</name>
<evidence type="ECO:0000313" key="2">
    <source>
        <dbReference type="EMBL" id="MTI25768.1"/>
    </source>
</evidence>
<protein>
    <submittedName>
        <fullName evidence="2">Glyoxalase/bleomycin resistance/dioxygenase family protein</fullName>
    </submittedName>
</protein>
<dbReference type="SUPFAM" id="SSF54593">
    <property type="entry name" value="Glyoxalase/Bleomycin resistance protein/Dihydroxybiphenyl dioxygenase"/>
    <property type="match status" value="1"/>
</dbReference>
<dbReference type="RefSeq" id="WP_155172169.1">
    <property type="nucleotide sequence ID" value="NZ_BAAAFL010000064.1"/>
</dbReference>
<dbReference type="NCBIfam" id="NF041414">
    <property type="entry name" value="ArsI_CadI_VOC"/>
    <property type="match status" value="1"/>
</dbReference>
<dbReference type="InterPro" id="IPR037523">
    <property type="entry name" value="VOC_core"/>
</dbReference>
<reference evidence="2 3" key="1">
    <citation type="submission" date="2019-02" db="EMBL/GenBank/DDBJ databases">
        <authorList>
            <person name="Goldberg S.R."/>
            <person name="Haltli B.A."/>
            <person name="Correa H."/>
            <person name="Russell K.G."/>
        </authorList>
    </citation>
    <scope>NUCLEOTIDE SEQUENCE [LARGE SCALE GENOMIC DNA]</scope>
    <source>
        <strain evidence="2 3">JCM 16186</strain>
    </source>
</reference>
<dbReference type="PROSITE" id="PS51819">
    <property type="entry name" value="VOC"/>
    <property type="match status" value="1"/>
</dbReference>
<accession>A0ABW9RP30</accession>
<dbReference type="Pfam" id="PF00903">
    <property type="entry name" value="Glyoxalase"/>
    <property type="match status" value="1"/>
</dbReference>
<dbReference type="InterPro" id="IPR029068">
    <property type="entry name" value="Glyas_Bleomycin-R_OHBP_Dase"/>
</dbReference>
<dbReference type="PANTHER" id="PTHR41294">
    <property type="entry name" value="CADMIUM-INDUCED PROTEIN CADI"/>
    <property type="match status" value="1"/>
</dbReference>
<dbReference type="InterPro" id="IPR049789">
    <property type="entry name" value="ArsI/CadI-like"/>
</dbReference>
<evidence type="ECO:0000259" key="1">
    <source>
        <dbReference type="PROSITE" id="PS51819"/>
    </source>
</evidence>
<feature type="domain" description="VOC" evidence="1">
    <location>
        <begin position="7"/>
        <end position="123"/>
    </location>
</feature>
<organism evidence="2 3">
    <name type="scientific">Fulvivirga kasyanovii</name>
    <dbReference type="NCBI Taxonomy" id="396812"/>
    <lineage>
        <taxon>Bacteria</taxon>
        <taxon>Pseudomonadati</taxon>
        <taxon>Bacteroidota</taxon>
        <taxon>Cytophagia</taxon>
        <taxon>Cytophagales</taxon>
        <taxon>Fulvivirgaceae</taxon>
        <taxon>Fulvivirga</taxon>
    </lineage>
</organism>
<comment type="caution">
    <text evidence="2">The sequence shown here is derived from an EMBL/GenBank/DDBJ whole genome shotgun (WGS) entry which is preliminary data.</text>
</comment>
<keyword evidence="3" id="KW-1185">Reference proteome</keyword>
<sequence>METTTFPRVHASYYVSNIENTIAFYSKFFEKEPVKTKKDYAKFLLDAPSLNISFIQSPKPVKPDFIHFGIEVNDPEELKRRLGNAMHHDLPIDVEKEVKCCYAKQDKFWVTDPDGYKWEVYQFMEDVEENDEKHAEEGACCAPESSVAEGESASCCA</sequence>
<dbReference type="InterPro" id="IPR052393">
    <property type="entry name" value="Cadmium-induced_rsp"/>
</dbReference>